<name>A0A6U0QN48_9STRA</name>
<keyword evidence="1" id="KW-0812">Transmembrane</keyword>
<keyword evidence="2" id="KW-0732">Signal</keyword>
<feature type="chain" id="PRO_5036191855" evidence="2">
    <location>
        <begin position="18"/>
        <end position="124"/>
    </location>
</feature>
<feature type="transmembrane region" description="Helical" evidence="1">
    <location>
        <begin position="99"/>
        <end position="118"/>
    </location>
</feature>
<gene>
    <name evidence="3" type="ORF">EANT1437_LOCUS3998</name>
    <name evidence="4" type="ORF">EANT1437_LOCUS3999</name>
</gene>
<feature type="signal peptide" evidence="2">
    <location>
        <begin position="1"/>
        <end position="17"/>
    </location>
</feature>
<sequence>MKTIVTLLLALVSLSSAFVVNNNVSRRVSTGISMAIDQAPPTTTYLSSPSLARSSDVTSPMNMGVHKYLDSSSSNMLSLKEVKKPTAEEVAAKKRNFNIIFWGGGFVAPFLATVFYFGPKFWTK</sequence>
<evidence type="ECO:0000313" key="3">
    <source>
        <dbReference type="EMBL" id="CAD9660932.1"/>
    </source>
</evidence>
<keyword evidence="1" id="KW-1133">Transmembrane helix</keyword>
<dbReference type="EMBL" id="HBHI01007812">
    <property type="protein sequence ID" value="CAD9660932.1"/>
    <property type="molecule type" value="Transcribed_RNA"/>
</dbReference>
<dbReference type="AlphaFoldDB" id="A0A6U0QN48"/>
<organism evidence="3">
    <name type="scientific">Eucampia antarctica</name>
    <dbReference type="NCBI Taxonomy" id="49252"/>
    <lineage>
        <taxon>Eukaryota</taxon>
        <taxon>Sar</taxon>
        <taxon>Stramenopiles</taxon>
        <taxon>Ochrophyta</taxon>
        <taxon>Bacillariophyta</taxon>
        <taxon>Mediophyceae</taxon>
        <taxon>Biddulphiophycidae</taxon>
        <taxon>Hemiaulales</taxon>
        <taxon>Hemiaulaceae</taxon>
        <taxon>Eucampia</taxon>
    </lineage>
</organism>
<accession>A0A6U0QN48</accession>
<proteinExistence type="predicted"/>
<keyword evidence="1" id="KW-0472">Membrane</keyword>
<dbReference type="EMBL" id="HBHI01007813">
    <property type="protein sequence ID" value="CAD9660933.1"/>
    <property type="molecule type" value="Transcribed_RNA"/>
</dbReference>
<evidence type="ECO:0000313" key="4">
    <source>
        <dbReference type="EMBL" id="CAD9660933.1"/>
    </source>
</evidence>
<protein>
    <submittedName>
        <fullName evidence="3">Uncharacterized protein</fullName>
    </submittedName>
</protein>
<reference evidence="3" key="1">
    <citation type="submission" date="2021-01" db="EMBL/GenBank/DDBJ databases">
        <authorList>
            <person name="Corre E."/>
            <person name="Pelletier E."/>
            <person name="Niang G."/>
            <person name="Scheremetjew M."/>
            <person name="Finn R."/>
            <person name="Kale V."/>
            <person name="Holt S."/>
            <person name="Cochrane G."/>
            <person name="Meng A."/>
            <person name="Brown T."/>
            <person name="Cohen L."/>
        </authorList>
    </citation>
    <scope>NUCLEOTIDE SEQUENCE</scope>
    <source>
        <strain evidence="3">CCMP1452</strain>
    </source>
</reference>
<evidence type="ECO:0000256" key="2">
    <source>
        <dbReference type="SAM" id="SignalP"/>
    </source>
</evidence>
<evidence type="ECO:0000256" key="1">
    <source>
        <dbReference type="SAM" id="Phobius"/>
    </source>
</evidence>